<proteinExistence type="predicted"/>
<dbReference type="GO" id="GO:0006829">
    <property type="term" value="P:zinc ion transport"/>
    <property type="evidence" value="ECO:0007669"/>
    <property type="project" value="InterPro"/>
</dbReference>
<dbReference type="AlphaFoldDB" id="A0A841T2A9"/>
<comment type="caution">
    <text evidence="9">The sequence shown here is derived from an EMBL/GenBank/DDBJ whole genome shotgun (WGS) entry which is preliminary data.</text>
</comment>
<dbReference type="Pfam" id="PF01545">
    <property type="entry name" value="Cation_efflux"/>
    <property type="match status" value="1"/>
</dbReference>
<dbReference type="InterPro" id="IPR058533">
    <property type="entry name" value="Cation_efflux_TM"/>
</dbReference>
<dbReference type="SUPFAM" id="SSF160240">
    <property type="entry name" value="Cation efflux protein cytoplasmic domain-like"/>
    <property type="match status" value="1"/>
</dbReference>
<comment type="subcellular location">
    <subcellularLocation>
        <location evidence="1">Membrane</location>
        <topology evidence="1">Multi-pass membrane protein</topology>
    </subcellularLocation>
</comment>
<keyword evidence="2" id="KW-0813">Transport</keyword>
<evidence type="ECO:0000313" key="10">
    <source>
        <dbReference type="Proteomes" id="UP000535838"/>
    </source>
</evidence>
<dbReference type="InterPro" id="IPR027470">
    <property type="entry name" value="Cation_efflux_CTD"/>
</dbReference>
<gene>
    <name evidence="9" type="ORF">H7B67_22895</name>
</gene>
<accession>A0A841T2A9</accession>
<evidence type="ECO:0000313" key="9">
    <source>
        <dbReference type="EMBL" id="MBB6636986.1"/>
    </source>
</evidence>
<dbReference type="InterPro" id="IPR040177">
    <property type="entry name" value="SLC30A9"/>
</dbReference>
<keyword evidence="10" id="KW-1185">Reference proteome</keyword>
<evidence type="ECO:0000256" key="5">
    <source>
        <dbReference type="ARBA" id="ARBA00023136"/>
    </source>
</evidence>
<dbReference type="GO" id="GO:0016020">
    <property type="term" value="C:membrane"/>
    <property type="evidence" value="ECO:0007669"/>
    <property type="project" value="UniProtKB-SubCell"/>
</dbReference>
<dbReference type="Gene3D" id="1.20.1510.10">
    <property type="entry name" value="Cation efflux protein transmembrane domain"/>
    <property type="match status" value="1"/>
</dbReference>
<reference evidence="9 10" key="1">
    <citation type="submission" date="2020-08" db="EMBL/GenBank/DDBJ databases">
        <title>Cohnella phylogeny.</title>
        <authorList>
            <person name="Dunlap C."/>
        </authorList>
    </citation>
    <scope>NUCLEOTIDE SEQUENCE [LARGE SCALE GENOMIC DNA]</scope>
    <source>
        <strain evidence="9 10">DSM 25241</strain>
    </source>
</reference>
<feature type="transmembrane region" description="Helical" evidence="6">
    <location>
        <begin position="87"/>
        <end position="106"/>
    </location>
</feature>
<dbReference type="GO" id="GO:0008324">
    <property type="term" value="F:monoatomic cation transmembrane transporter activity"/>
    <property type="evidence" value="ECO:0007669"/>
    <property type="project" value="InterPro"/>
</dbReference>
<evidence type="ECO:0000256" key="4">
    <source>
        <dbReference type="ARBA" id="ARBA00022989"/>
    </source>
</evidence>
<dbReference type="NCBIfam" id="TIGR01297">
    <property type="entry name" value="CDF"/>
    <property type="match status" value="1"/>
</dbReference>
<dbReference type="Gene3D" id="3.30.70.1350">
    <property type="entry name" value="Cation efflux protein, cytoplasmic domain"/>
    <property type="match status" value="1"/>
</dbReference>
<sequence length="339" mass="36590">MAEASSVPDPSNSFFSLIRKGNVSSGTAAIGNTLLAIVKGIAAALTGSGAMFASTMHSIADAVNQLFVFVGSVMAEKRPTRRFPTGFGRVINIFCMVAVIVVTIMAYETIHEGIHLLNHPSEASGFWLNLIVLLLALGVDGFVLIKAMKEIRHEAAVEAKGLALLPAAFRNVGRAAPPTRLVFYEDLVATLGALFALIAVVITSLTAFHQIDGISSILIGILMVFVAFRVGYDNMVGLIGVAAPREVEEKVADLIFSNPDVVDINKLRIMQEGRYYHVEGMIELRKGLSLADADDIKFSVRDRLLQDSSISDVNLGIIEDNGVKDWVPEEDHLVKPTDN</sequence>
<dbReference type="Proteomes" id="UP000535838">
    <property type="component" value="Unassembled WGS sequence"/>
</dbReference>
<keyword evidence="4 6" id="KW-1133">Transmembrane helix</keyword>
<dbReference type="SUPFAM" id="SSF161111">
    <property type="entry name" value="Cation efflux protein transmembrane domain-like"/>
    <property type="match status" value="1"/>
</dbReference>
<evidence type="ECO:0000256" key="2">
    <source>
        <dbReference type="ARBA" id="ARBA00022448"/>
    </source>
</evidence>
<feature type="transmembrane region" description="Helical" evidence="6">
    <location>
        <begin position="126"/>
        <end position="145"/>
    </location>
</feature>
<dbReference type="InterPro" id="IPR036837">
    <property type="entry name" value="Cation_efflux_CTD_sf"/>
</dbReference>
<feature type="domain" description="Cation efflux protein transmembrane" evidence="7">
    <location>
        <begin position="28"/>
        <end position="238"/>
    </location>
</feature>
<keyword evidence="3 6" id="KW-0812">Transmembrane</keyword>
<evidence type="ECO:0000259" key="7">
    <source>
        <dbReference type="Pfam" id="PF01545"/>
    </source>
</evidence>
<evidence type="ECO:0000256" key="3">
    <source>
        <dbReference type="ARBA" id="ARBA00022692"/>
    </source>
</evidence>
<evidence type="ECO:0000259" key="8">
    <source>
        <dbReference type="Pfam" id="PF16916"/>
    </source>
</evidence>
<dbReference type="EMBL" id="JACJVQ010000019">
    <property type="protein sequence ID" value="MBB6636986.1"/>
    <property type="molecule type" value="Genomic_DNA"/>
</dbReference>
<dbReference type="PANTHER" id="PTHR13414">
    <property type="entry name" value="HUEL-CATION TRANSPORTER"/>
    <property type="match status" value="1"/>
</dbReference>
<dbReference type="Pfam" id="PF16916">
    <property type="entry name" value="ZT_dimer"/>
    <property type="match status" value="1"/>
</dbReference>
<keyword evidence="5 6" id="KW-0472">Membrane</keyword>
<name>A0A841T2A9_9BACL</name>
<feature type="transmembrane region" description="Helical" evidence="6">
    <location>
        <begin position="187"/>
        <end position="208"/>
    </location>
</feature>
<dbReference type="RefSeq" id="WP_185122178.1">
    <property type="nucleotide sequence ID" value="NZ_JACJVQ010000019.1"/>
</dbReference>
<dbReference type="InterPro" id="IPR002524">
    <property type="entry name" value="Cation_efflux"/>
</dbReference>
<protein>
    <submittedName>
        <fullName evidence="9">Cation diffusion facilitator family transporter</fullName>
    </submittedName>
</protein>
<evidence type="ECO:0000256" key="6">
    <source>
        <dbReference type="SAM" id="Phobius"/>
    </source>
</evidence>
<feature type="transmembrane region" description="Helical" evidence="6">
    <location>
        <begin position="214"/>
        <end position="232"/>
    </location>
</feature>
<dbReference type="InterPro" id="IPR027469">
    <property type="entry name" value="Cation_efflux_TMD_sf"/>
</dbReference>
<evidence type="ECO:0000256" key="1">
    <source>
        <dbReference type="ARBA" id="ARBA00004141"/>
    </source>
</evidence>
<organism evidence="9 10">
    <name type="scientific">Cohnella thailandensis</name>
    <dbReference type="NCBI Taxonomy" id="557557"/>
    <lineage>
        <taxon>Bacteria</taxon>
        <taxon>Bacillati</taxon>
        <taxon>Bacillota</taxon>
        <taxon>Bacilli</taxon>
        <taxon>Bacillales</taxon>
        <taxon>Paenibacillaceae</taxon>
        <taxon>Cohnella</taxon>
    </lineage>
</organism>
<dbReference type="PANTHER" id="PTHR13414:SF9">
    <property type="entry name" value="PROTON-COUPLED ZINC ANTIPORTER SLC30A9, MITOCHONDRIAL"/>
    <property type="match status" value="1"/>
</dbReference>
<feature type="domain" description="Cation efflux protein cytoplasmic" evidence="8">
    <location>
        <begin position="244"/>
        <end position="313"/>
    </location>
</feature>